<organism evidence="2 3">
    <name type="scientific">Nocardia transvalensis</name>
    <dbReference type="NCBI Taxonomy" id="37333"/>
    <lineage>
        <taxon>Bacteria</taxon>
        <taxon>Bacillati</taxon>
        <taxon>Actinomycetota</taxon>
        <taxon>Actinomycetes</taxon>
        <taxon>Mycobacteriales</taxon>
        <taxon>Nocardiaceae</taxon>
        <taxon>Nocardia</taxon>
    </lineage>
</organism>
<dbReference type="Pfam" id="PF19054">
    <property type="entry name" value="DUF5753"/>
    <property type="match status" value="1"/>
</dbReference>
<dbReference type="AlphaFoldDB" id="A0A7W9PCE1"/>
<accession>A0A7W9PCE1</accession>
<proteinExistence type="predicted"/>
<keyword evidence="3" id="KW-1185">Reference proteome</keyword>
<dbReference type="EMBL" id="JACHIT010000001">
    <property type="protein sequence ID" value="MBB5913542.1"/>
    <property type="molecule type" value="Genomic_DNA"/>
</dbReference>
<dbReference type="InterPro" id="IPR043917">
    <property type="entry name" value="DUF5753"/>
</dbReference>
<name>A0A7W9PCE1_9NOCA</name>
<dbReference type="RefSeq" id="WP_157185334.1">
    <property type="nucleotide sequence ID" value="NZ_JACHIT010000001.1"/>
</dbReference>
<comment type="caution">
    <text evidence="2">The sequence shown here is derived from an EMBL/GenBank/DDBJ whole genome shotgun (WGS) entry which is preliminary data.</text>
</comment>
<evidence type="ECO:0000313" key="2">
    <source>
        <dbReference type="EMBL" id="MBB5913542.1"/>
    </source>
</evidence>
<gene>
    <name evidence="2" type="ORF">BJY24_002409</name>
</gene>
<evidence type="ECO:0000259" key="1">
    <source>
        <dbReference type="Pfam" id="PF19054"/>
    </source>
</evidence>
<protein>
    <recommendedName>
        <fullName evidence="1">DUF5753 domain-containing protein</fullName>
    </recommendedName>
</protein>
<dbReference type="Proteomes" id="UP000540412">
    <property type="component" value="Unassembled WGS sequence"/>
</dbReference>
<sequence>MTYTQWQEMCATGLAPLQRSLITEEARDRLNRTWQPDIIIGLLQTEAYARAILSACIAVLDLPNDLEETVSARMERQRLLDEDGRSFRFLIGEAALWRTVGTPAVMAEQLERLHDATANPRVSLGIVPLAAEYRAPANGFVIQDSRVVSTETVGGEIVSDQPADIALHEKTFEILENQAVYDAKAKDLIGKVRAFHLTR</sequence>
<evidence type="ECO:0000313" key="3">
    <source>
        <dbReference type="Proteomes" id="UP000540412"/>
    </source>
</evidence>
<reference evidence="2 3" key="1">
    <citation type="submission" date="2020-08" db="EMBL/GenBank/DDBJ databases">
        <title>Sequencing the genomes of 1000 actinobacteria strains.</title>
        <authorList>
            <person name="Klenk H.-P."/>
        </authorList>
    </citation>
    <scope>NUCLEOTIDE SEQUENCE [LARGE SCALE GENOMIC DNA]</scope>
    <source>
        <strain evidence="2 3">DSM 43582</strain>
    </source>
</reference>
<feature type="domain" description="DUF5753" evidence="1">
    <location>
        <begin position="19"/>
        <end position="189"/>
    </location>
</feature>